<feature type="transmembrane region" description="Helical" evidence="10">
    <location>
        <begin position="183"/>
        <end position="206"/>
    </location>
</feature>
<evidence type="ECO:0000313" key="11">
    <source>
        <dbReference type="EMBL" id="AVH87270.1"/>
    </source>
</evidence>
<evidence type="ECO:0000256" key="6">
    <source>
        <dbReference type="ARBA" id="ARBA00022989"/>
    </source>
</evidence>
<evidence type="ECO:0000256" key="9">
    <source>
        <dbReference type="ARBA" id="ARBA00023224"/>
    </source>
</evidence>
<feature type="transmembrane region" description="Helical" evidence="10">
    <location>
        <begin position="14"/>
        <end position="37"/>
    </location>
</feature>
<evidence type="ECO:0000256" key="4">
    <source>
        <dbReference type="ARBA" id="ARBA00022692"/>
    </source>
</evidence>
<comment type="subcellular location">
    <subcellularLocation>
        <location evidence="1">Cell membrane</location>
        <topology evidence="1">Multi-pass membrane protein</topology>
    </subcellularLocation>
</comment>
<organism evidence="11">
    <name type="scientific">Holotrichia parallela</name>
    <name type="common">Dark black chafer beetle</name>
    <name type="synonym">Pedinotrichia parallela</name>
    <dbReference type="NCBI Taxonomy" id="93412"/>
    <lineage>
        <taxon>Eukaryota</taxon>
        <taxon>Metazoa</taxon>
        <taxon>Ecdysozoa</taxon>
        <taxon>Arthropoda</taxon>
        <taxon>Hexapoda</taxon>
        <taxon>Insecta</taxon>
        <taxon>Pterygota</taxon>
        <taxon>Neoptera</taxon>
        <taxon>Endopterygota</taxon>
        <taxon>Coleoptera</taxon>
        <taxon>Polyphaga</taxon>
        <taxon>Scarabaeiformia</taxon>
        <taxon>Scarabaeidae</taxon>
        <taxon>Melolonthinae</taxon>
        <taxon>Holotrichia</taxon>
    </lineage>
</organism>
<dbReference type="EMBL" id="KY817054">
    <property type="protein sequence ID" value="AVH87270.1"/>
    <property type="molecule type" value="mRNA"/>
</dbReference>
<dbReference type="GO" id="GO:0005549">
    <property type="term" value="F:odorant binding"/>
    <property type="evidence" value="ECO:0007669"/>
    <property type="project" value="InterPro"/>
</dbReference>
<dbReference type="GO" id="GO:0004984">
    <property type="term" value="F:olfactory receptor activity"/>
    <property type="evidence" value="ECO:0007669"/>
    <property type="project" value="InterPro"/>
</dbReference>
<evidence type="ECO:0000256" key="5">
    <source>
        <dbReference type="ARBA" id="ARBA00022725"/>
    </source>
</evidence>
<keyword evidence="4 10" id="KW-0812">Transmembrane</keyword>
<keyword evidence="9" id="KW-0807">Transducer</keyword>
<feature type="transmembrane region" description="Helical" evidence="10">
    <location>
        <begin position="218"/>
        <end position="238"/>
    </location>
</feature>
<evidence type="ECO:0000256" key="1">
    <source>
        <dbReference type="ARBA" id="ARBA00004651"/>
    </source>
</evidence>
<dbReference type="PANTHER" id="PTHR21137">
    <property type="entry name" value="ODORANT RECEPTOR"/>
    <property type="match status" value="1"/>
</dbReference>
<keyword evidence="7 10" id="KW-0472">Membrane</keyword>
<accession>A0A2P9JY67</accession>
<feature type="transmembrane region" description="Helical" evidence="10">
    <location>
        <begin position="58"/>
        <end position="80"/>
    </location>
</feature>
<name>A0A2P9JY67_HOLPA</name>
<feature type="transmembrane region" description="Helical" evidence="10">
    <location>
        <begin position="100"/>
        <end position="133"/>
    </location>
</feature>
<proteinExistence type="evidence at transcript level"/>
<keyword evidence="8 11" id="KW-0675">Receptor</keyword>
<keyword evidence="2" id="KW-1003">Cell membrane</keyword>
<dbReference type="GO" id="GO:0005886">
    <property type="term" value="C:plasma membrane"/>
    <property type="evidence" value="ECO:0007669"/>
    <property type="project" value="UniProtKB-SubCell"/>
</dbReference>
<reference evidence="11" key="1">
    <citation type="submission" date="2017-03" db="EMBL/GenBank/DDBJ databases">
        <authorList>
            <person name="Afonso C.L."/>
            <person name="Miller P.J."/>
            <person name="Scott M.A."/>
            <person name="Spackman E."/>
            <person name="Goraichik I."/>
            <person name="Dimitrov K.M."/>
            <person name="Suarez D.L."/>
            <person name="Swayne D.E."/>
        </authorList>
    </citation>
    <scope>NUCLEOTIDE SEQUENCE</scope>
    <source>
        <tissue evidence="11">Antenna</tissue>
    </source>
</reference>
<keyword evidence="5" id="KW-0552">Olfaction</keyword>
<dbReference type="PANTHER" id="PTHR21137:SF35">
    <property type="entry name" value="ODORANT RECEPTOR 19A-RELATED"/>
    <property type="match status" value="1"/>
</dbReference>
<evidence type="ECO:0000256" key="7">
    <source>
        <dbReference type="ARBA" id="ARBA00023136"/>
    </source>
</evidence>
<dbReference type="InterPro" id="IPR004117">
    <property type="entry name" value="7tm6_olfct_rcpt"/>
</dbReference>
<evidence type="ECO:0000256" key="2">
    <source>
        <dbReference type="ARBA" id="ARBA00022475"/>
    </source>
</evidence>
<protein>
    <submittedName>
        <fullName evidence="11">Odorant receptor 29</fullName>
    </submittedName>
</protein>
<keyword evidence="6 10" id="KW-1133">Transmembrane helix</keyword>
<dbReference type="Pfam" id="PF02949">
    <property type="entry name" value="7tm_6"/>
    <property type="match status" value="1"/>
</dbReference>
<dbReference type="AlphaFoldDB" id="A0A2P9JY67"/>
<keyword evidence="3" id="KW-0716">Sensory transduction</keyword>
<sequence>MKNLEALISEIHVLLMYIFFISNQKLIALILSTKASFRSTTNSPLMKKLTEIKVCVNKFLFALAVSGYSTVIMLFLALLADRDKFLILESWSPDNYILGGLYSLMQLFMLSMSAQLTLGIDCLLVAFCCHLIIQVRLLKYDFRRLYVPLDADTIAERRVRKELIKCVKYHKFIMRFFENLRKLCSSLFLCQYTIALVSFCTELYAFSNTKEEFDVTELFKSVFYTSTILLEFGMYCFCSQYVVDEMRSLSDAIYASKWYECKTNVQKDLLFIIMRTHSQTGFTAGGLIAIDVQAFASVIKKAFSFYALMKSLF</sequence>
<dbReference type="GO" id="GO:0007165">
    <property type="term" value="P:signal transduction"/>
    <property type="evidence" value="ECO:0007669"/>
    <property type="project" value="UniProtKB-KW"/>
</dbReference>
<evidence type="ECO:0000256" key="8">
    <source>
        <dbReference type="ARBA" id="ARBA00023170"/>
    </source>
</evidence>
<evidence type="ECO:0000256" key="3">
    <source>
        <dbReference type="ARBA" id="ARBA00022606"/>
    </source>
</evidence>
<evidence type="ECO:0000256" key="10">
    <source>
        <dbReference type="SAM" id="Phobius"/>
    </source>
</evidence>